<name>T1AEX5_9ZZZZ</name>
<evidence type="ECO:0000259" key="6">
    <source>
        <dbReference type="PROSITE" id="PS52029"/>
    </source>
</evidence>
<accession>T1AEX5</accession>
<dbReference type="CDD" id="cd16913">
    <property type="entry name" value="YkuD_like"/>
    <property type="match status" value="1"/>
</dbReference>
<dbReference type="Gene3D" id="2.40.440.10">
    <property type="entry name" value="L,D-transpeptidase catalytic domain-like"/>
    <property type="match status" value="1"/>
</dbReference>
<comment type="pathway">
    <text evidence="1">Cell wall biogenesis; peptidoglycan biosynthesis.</text>
</comment>
<dbReference type="InterPro" id="IPR050979">
    <property type="entry name" value="LD-transpeptidase"/>
</dbReference>
<dbReference type="GO" id="GO:0071972">
    <property type="term" value="F:peptidoglycan L,D-transpeptidase activity"/>
    <property type="evidence" value="ECO:0007669"/>
    <property type="project" value="TreeGrafter"/>
</dbReference>
<evidence type="ECO:0000313" key="7">
    <source>
        <dbReference type="EMBL" id="EQD39559.1"/>
    </source>
</evidence>
<dbReference type="EMBL" id="AUZY01010175">
    <property type="protein sequence ID" value="EQD39559.1"/>
    <property type="molecule type" value="Genomic_DNA"/>
</dbReference>
<evidence type="ECO:0000256" key="1">
    <source>
        <dbReference type="ARBA" id="ARBA00004752"/>
    </source>
</evidence>
<gene>
    <name evidence="7" type="ORF">B1B_15303</name>
</gene>
<dbReference type="UniPathway" id="UPA00219"/>
<evidence type="ECO:0000256" key="4">
    <source>
        <dbReference type="ARBA" id="ARBA00022984"/>
    </source>
</evidence>
<comment type="caution">
    <text evidence="7">The sequence shown here is derived from an EMBL/GenBank/DDBJ whole genome shotgun (WGS) entry which is preliminary data.</text>
</comment>
<dbReference type="GO" id="GO:0016740">
    <property type="term" value="F:transferase activity"/>
    <property type="evidence" value="ECO:0007669"/>
    <property type="project" value="UniProtKB-KW"/>
</dbReference>
<dbReference type="PANTHER" id="PTHR30582:SF2">
    <property type="entry name" value="L,D-TRANSPEPTIDASE YCIB-RELATED"/>
    <property type="match status" value="1"/>
</dbReference>
<feature type="non-terminal residue" evidence="7">
    <location>
        <position position="244"/>
    </location>
</feature>
<dbReference type="AlphaFoldDB" id="T1AEX5"/>
<dbReference type="PROSITE" id="PS52029">
    <property type="entry name" value="LD_TPASE"/>
    <property type="match status" value="1"/>
</dbReference>
<feature type="non-terminal residue" evidence="7">
    <location>
        <position position="1"/>
    </location>
</feature>
<keyword evidence="5" id="KW-0961">Cell wall biogenesis/degradation</keyword>
<dbReference type="SUPFAM" id="SSF141523">
    <property type="entry name" value="L,D-transpeptidase catalytic domain-like"/>
    <property type="match status" value="1"/>
</dbReference>
<keyword evidence="3" id="KW-0133">Cell shape</keyword>
<dbReference type="PANTHER" id="PTHR30582">
    <property type="entry name" value="L,D-TRANSPEPTIDASE"/>
    <property type="match status" value="1"/>
</dbReference>
<protein>
    <submittedName>
        <fullName evidence="7">ErfK/YbiS/YcfS/YnhG family protein</fullName>
    </submittedName>
</protein>
<evidence type="ECO:0000256" key="2">
    <source>
        <dbReference type="ARBA" id="ARBA00022679"/>
    </source>
</evidence>
<keyword evidence="4" id="KW-0573">Peptidoglycan synthesis</keyword>
<proteinExistence type="predicted"/>
<dbReference type="GO" id="GO:0008360">
    <property type="term" value="P:regulation of cell shape"/>
    <property type="evidence" value="ECO:0007669"/>
    <property type="project" value="UniProtKB-KW"/>
</dbReference>
<organism evidence="7">
    <name type="scientific">mine drainage metagenome</name>
    <dbReference type="NCBI Taxonomy" id="410659"/>
    <lineage>
        <taxon>unclassified sequences</taxon>
        <taxon>metagenomes</taxon>
        <taxon>ecological metagenomes</taxon>
    </lineage>
</organism>
<reference evidence="7" key="2">
    <citation type="journal article" date="2014" name="ISME J.">
        <title>Microbial stratification in low pH oxic and suboxic macroscopic growths along an acid mine drainage.</title>
        <authorList>
            <person name="Mendez-Garcia C."/>
            <person name="Mesa V."/>
            <person name="Sprenger R.R."/>
            <person name="Richter M."/>
            <person name="Diez M.S."/>
            <person name="Solano J."/>
            <person name="Bargiela R."/>
            <person name="Golyshina O.V."/>
            <person name="Manteca A."/>
            <person name="Ramos J.L."/>
            <person name="Gallego J.R."/>
            <person name="Llorente I."/>
            <person name="Martins Dos Santos V.A."/>
            <person name="Jensen O.N."/>
            <person name="Pelaez A.I."/>
            <person name="Sanchez J."/>
            <person name="Ferrer M."/>
        </authorList>
    </citation>
    <scope>NUCLEOTIDE SEQUENCE</scope>
</reference>
<dbReference type="GO" id="GO:0005576">
    <property type="term" value="C:extracellular region"/>
    <property type="evidence" value="ECO:0007669"/>
    <property type="project" value="TreeGrafter"/>
</dbReference>
<feature type="domain" description="L,D-TPase catalytic" evidence="6">
    <location>
        <begin position="154"/>
        <end position="244"/>
    </location>
</feature>
<sequence>SKAAASVTLANAPGGLLQVAALLDGIARSDNLSLFQVPQDAAALQQALTTNQGGGAQTAALTQQLALLRAEIGLNDSLVQQSQTVMDLVDQAGAEQTPNAATYVAQYQSSQQALTAAQTPNQLAQVQTTLNTLQQGAQQSLSADQCGHTTISGKSIYISLSLQEMVFYDSGCAVKATPVTTGRPLLRTPTGTFRIFDKQTPYVFISPWPPGSPFWYPTSPVNWVMEFAQGGYYIHDAPWEPTSE</sequence>
<dbReference type="GO" id="GO:0018104">
    <property type="term" value="P:peptidoglycan-protein cross-linking"/>
    <property type="evidence" value="ECO:0007669"/>
    <property type="project" value="TreeGrafter"/>
</dbReference>
<reference evidence="7" key="1">
    <citation type="submission" date="2013-08" db="EMBL/GenBank/DDBJ databases">
        <authorList>
            <person name="Mendez C."/>
            <person name="Richter M."/>
            <person name="Ferrer M."/>
            <person name="Sanchez J."/>
        </authorList>
    </citation>
    <scope>NUCLEOTIDE SEQUENCE</scope>
</reference>
<evidence type="ECO:0000256" key="5">
    <source>
        <dbReference type="ARBA" id="ARBA00023316"/>
    </source>
</evidence>
<evidence type="ECO:0000256" key="3">
    <source>
        <dbReference type="ARBA" id="ARBA00022960"/>
    </source>
</evidence>
<dbReference type="InterPro" id="IPR038063">
    <property type="entry name" value="Transpep_catalytic_dom"/>
</dbReference>
<dbReference type="GO" id="GO:0071555">
    <property type="term" value="P:cell wall organization"/>
    <property type="evidence" value="ECO:0007669"/>
    <property type="project" value="UniProtKB-KW"/>
</dbReference>
<dbReference type="InterPro" id="IPR005490">
    <property type="entry name" value="LD_TPept_cat_dom"/>
</dbReference>
<dbReference type="Pfam" id="PF03734">
    <property type="entry name" value="YkuD"/>
    <property type="match status" value="1"/>
</dbReference>
<keyword evidence="2" id="KW-0808">Transferase</keyword>